<comment type="similarity">
    <text evidence="4">Belongs to the MsrA Met sulfoxide reductase family.</text>
</comment>
<dbReference type="SUPFAM" id="SSF55068">
    <property type="entry name" value="Peptide methionine sulfoxide reductase"/>
    <property type="match status" value="1"/>
</dbReference>
<dbReference type="PROSITE" id="PS51318">
    <property type="entry name" value="TAT"/>
    <property type="match status" value="1"/>
</dbReference>
<dbReference type="GO" id="GO:0008113">
    <property type="term" value="F:peptide-methionine (S)-S-oxide reductase activity"/>
    <property type="evidence" value="ECO:0007669"/>
    <property type="project" value="UniProtKB-UniRule"/>
</dbReference>
<dbReference type="NCBIfam" id="TIGR00401">
    <property type="entry name" value="msrA"/>
    <property type="match status" value="1"/>
</dbReference>
<dbReference type="EC" id="1.8.4.11" evidence="4"/>
<dbReference type="RefSeq" id="WP_002718779.1">
    <property type="nucleotide sequence ID" value="NZ_UFSI01000001.1"/>
</dbReference>
<evidence type="ECO:0000256" key="5">
    <source>
        <dbReference type="SAM" id="SignalP"/>
    </source>
</evidence>
<comment type="function">
    <text evidence="4">Has an important function as a repair enzyme for proteins that have been inactivated by oxidation. Catalyzes the reversible oxidation-reduction of methionine sulfoxide in proteins to methionine.</text>
</comment>
<evidence type="ECO:0000256" key="1">
    <source>
        <dbReference type="ARBA" id="ARBA00023002"/>
    </source>
</evidence>
<sequence length="240" mass="26048">MKHSSRRTAFAALGAVALAAFAGASFSASAEPFTIPPPKTDAAATAMTSGEPKSIVLAGGCFWGVQGVYQHTKGVIQAVSGYAGGSADSARYDTVSTGSTGHAESVKITYDPKQISLGKILQIYFSVVHDPTQLNRQGPDSGTQYRSAIFTSQPEEQKIAKDYIAELDAAKVYKKPIVTRIEPMNGFYQAENYHQDYLTLHPYQPYIAFNDIPKVDNLKKLFAADYRDKPVLVRDTKATN</sequence>
<evidence type="ECO:0000313" key="7">
    <source>
        <dbReference type="EMBL" id="SUU84000.1"/>
    </source>
</evidence>
<dbReference type="InterPro" id="IPR006311">
    <property type="entry name" value="TAT_signal"/>
</dbReference>
<protein>
    <recommendedName>
        <fullName evidence="4">Peptide methionine sulfoxide reductase MsrA</fullName>
        <shortName evidence="4">Protein-methionine-S-oxide reductase</shortName>
        <ecNumber evidence="4">1.8.4.11</ecNumber>
    </recommendedName>
    <alternativeName>
        <fullName evidence="4">Peptide-methionine (S)-S-oxide reductase</fullName>
        <shortName evidence="4">Peptide Met(O) reductase</shortName>
    </alternativeName>
</protein>
<name>A0A380W517_AFIFE</name>
<comment type="catalytic activity">
    <reaction evidence="2 4">
        <text>L-methionyl-[protein] + [thioredoxin]-disulfide + H2O = L-methionyl-(S)-S-oxide-[protein] + [thioredoxin]-dithiol</text>
        <dbReference type="Rhea" id="RHEA:14217"/>
        <dbReference type="Rhea" id="RHEA-COMP:10698"/>
        <dbReference type="Rhea" id="RHEA-COMP:10700"/>
        <dbReference type="Rhea" id="RHEA-COMP:12313"/>
        <dbReference type="Rhea" id="RHEA-COMP:12315"/>
        <dbReference type="ChEBI" id="CHEBI:15377"/>
        <dbReference type="ChEBI" id="CHEBI:16044"/>
        <dbReference type="ChEBI" id="CHEBI:29950"/>
        <dbReference type="ChEBI" id="CHEBI:44120"/>
        <dbReference type="ChEBI" id="CHEBI:50058"/>
        <dbReference type="EC" id="1.8.4.11"/>
    </reaction>
</comment>
<evidence type="ECO:0000256" key="2">
    <source>
        <dbReference type="ARBA" id="ARBA00047806"/>
    </source>
</evidence>
<feature type="chain" id="PRO_5017053385" description="Peptide methionine sulfoxide reductase MsrA" evidence="5">
    <location>
        <begin position="31"/>
        <end position="240"/>
    </location>
</feature>
<organism evidence="7 8">
    <name type="scientific">Afipia felis</name>
    <name type="common">Cat scratch disease bacillus</name>
    <dbReference type="NCBI Taxonomy" id="1035"/>
    <lineage>
        <taxon>Bacteria</taxon>
        <taxon>Pseudomonadati</taxon>
        <taxon>Pseudomonadota</taxon>
        <taxon>Alphaproteobacteria</taxon>
        <taxon>Hyphomicrobiales</taxon>
        <taxon>Nitrobacteraceae</taxon>
        <taxon>Afipia</taxon>
    </lineage>
</organism>
<evidence type="ECO:0000313" key="8">
    <source>
        <dbReference type="Proteomes" id="UP000254343"/>
    </source>
</evidence>
<gene>
    <name evidence="7" type="primary">msrAB</name>
    <name evidence="4" type="synonym">msrA</name>
    <name evidence="7" type="ORF">NCTC12722_01181</name>
</gene>
<feature type="signal peptide" evidence="5">
    <location>
        <begin position="1"/>
        <end position="30"/>
    </location>
</feature>
<dbReference type="GO" id="GO:0033744">
    <property type="term" value="F:L-methionine:thioredoxin-disulfide S-oxidoreductase activity"/>
    <property type="evidence" value="ECO:0007669"/>
    <property type="project" value="RHEA"/>
</dbReference>
<keyword evidence="5" id="KW-0732">Signal</keyword>
<feature type="domain" description="Peptide methionine sulphoxide reductase MsrA" evidence="6">
    <location>
        <begin position="55"/>
        <end position="206"/>
    </location>
</feature>
<accession>A0A380W517</accession>
<feature type="active site" evidence="4">
    <location>
        <position position="61"/>
    </location>
</feature>
<keyword evidence="1 4" id="KW-0560">Oxidoreductase</keyword>
<proteinExistence type="inferred from homology"/>
<dbReference type="EMBL" id="UIGB01000001">
    <property type="protein sequence ID" value="SUU84000.1"/>
    <property type="molecule type" value="Genomic_DNA"/>
</dbReference>
<dbReference type="OrthoDB" id="4174719at2"/>
<dbReference type="Proteomes" id="UP000254343">
    <property type="component" value="Unassembled WGS sequence"/>
</dbReference>
<dbReference type="Gene3D" id="3.30.1060.10">
    <property type="entry name" value="Peptide methionine sulphoxide reductase MsrA"/>
    <property type="match status" value="1"/>
</dbReference>
<dbReference type="PANTHER" id="PTHR43774:SF1">
    <property type="entry name" value="PEPTIDE METHIONINE SULFOXIDE REDUCTASE MSRA 2"/>
    <property type="match status" value="1"/>
</dbReference>
<reference evidence="7 8" key="1">
    <citation type="submission" date="2018-06" db="EMBL/GenBank/DDBJ databases">
        <authorList>
            <consortium name="Pathogen Informatics"/>
            <person name="Doyle S."/>
        </authorList>
    </citation>
    <scope>NUCLEOTIDE SEQUENCE [LARGE SCALE GENOMIC DNA]</scope>
    <source>
        <strain evidence="7 8">NCTC12722</strain>
    </source>
</reference>
<evidence type="ECO:0000259" key="6">
    <source>
        <dbReference type="Pfam" id="PF01625"/>
    </source>
</evidence>
<dbReference type="Pfam" id="PF01625">
    <property type="entry name" value="PMSR"/>
    <property type="match status" value="1"/>
</dbReference>
<dbReference type="InterPro" id="IPR002569">
    <property type="entry name" value="Met_Sox_Rdtase_MsrA_dom"/>
</dbReference>
<comment type="catalytic activity">
    <reaction evidence="3 4">
        <text>[thioredoxin]-disulfide + L-methionine + H2O = L-methionine (S)-S-oxide + [thioredoxin]-dithiol</text>
        <dbReference type="Rhea" id="RHEA:19993"/>
        <dbReference type="Rhea" id="RHEA-COMP:10698"/>
        <dbReference type="Rhea" id="RHEA-COMP:10700"/>
        <dbReference type="ChEBI" id="CHEBI:15377"/>
        <dbReference type="ChEBI" id="CHEBI:29950"/>
        <dbReference type="ChEBI" id="CHEBI:50058"/>
        <dbReference type="ChEBI" id="CHEBI:57844"/>
        <dbReference type="ChEBI" id="CHEBI:58772"/>
        <dbReference type="EC" id="1.8.4.11"/>
    </reaction>
</comment>
<dbReference type="InterPro" id="IPR036509">
    <property type="entry name" value="Met_Sox_Rdtase_MsrA_sf"/>
</dbReference>
<dbReference type="AlphaFoldDB" id="A0A380W517"/>
<dbReference type="HAMAP" id="MF_01401">
    <property type="entry name" value="MsrA"/>
    <property type="match status" value="1"/>
</dbReference>
<dbReference type="PANTHER" id="PTHR43774">
    <property type="entry name" value="PEPTIDE METHIONINE SULFOXIDE REDUCTASE"/>
    <property type="match status" value="1"/>
</dbReference>
<evidence type="ECO:0000256" key="3">
    <source>
        <dbReference type="ARBA" id="ARBA00048782"/>
    </source>
</evidence>
<evidence type="ECO:0000256" key="4">
    <source>
        <dbReference type="HAMAP-Rule" id="MF_01401"/>
    </source>
</evidence>